<dbReference type="VEuPathDB" id="PlasmoDB:PVPAM_110064500"/>
<proteinExistence type="predicted"/>
<reference evidence="2 3" key="1">
    <citation type="submission" date="2016-07" db="EMBL/GenBank/DDBJ databases">
        <authorList>
            <consortium name="Pathogen Informatics"/>
        </authorList>
    </citation>
    <scope>NUCLEOTIDE SEQUENCE [LARGE SCALE GENOMIC DNA]</scope>
</reference>
<evidence type="ECO:0000256" key="1">
    <source>
        <dbReference type="SAM" id="MobiDB-lite"/>
    </source>
</evidence>
<feature type="region of interest" description="Disordered" evidence="1">
    <location>
        <begin position="226"/>
        <end position="294"/>
    </location>
</feature>
<accession>A0A1G4EFZ6</accession>
<feature type="compositionally biased region" description="Polar residues" evidence="1">
    <location>
        <begin position="239"/>
        <end position="250"/>
    </location>
</feature>
<organism evidence="2 3">
    <name type="scientific">Plasmodium vivax</name>
    <name type="common">malaria parasite P. vivax</name>
    <dbReference type="NCBI Taxonomy" id="5855"/>
    <lineage>
        <taxon>Eukaryota</taxon>
        <taxon>Sar</taxon>
        <taxon>Alveolata</taxon>
        <taxon>Apicomplexa</taxon>
        <taxon>Aconoidasida</taxon>
        <taxon>Haemosporida</taxon>
        <taxon>Plasmodiidae</taxon>
        <taxon>Plasmodium</taxon>
        <taxon>Plasmodium (Plasmodium)</taxon>
    </lineage>
</organism>
<dbReference type="AlphaFoldDB" id="A0A1G4EFZ6"/>
<feature type="compositionally biased region" description="Basic and acidic residues" evidence="1">
    <location>
        <begin position="253"/>
        <end position="268"/>
    </location>
</feature>
<dbReference type="VEuPathDB" id="PlasmoDB:PVX_056190"/>
<dbReference type="Proteomes" id="UP000196402">
    <property type="component" value="Unassembled WGS sequence"/>
</dbReference>
<protein>
    <recommendedName>
        <fullName evidence="4">VIR protein</fullName>
    </recommendedName>
</protein>
<dbReference type="VEuPathDB" id="PlasmoDB:PVW1_050043600"/>
<feature type="compositionally biased region" description="Polar residues" evidence="1">
    <location>
        <begin position="276"/>
        <end position="294"/>
    </location>
</feature>
<evidence type="ECO:0000313" key="2">
    <source>
        <dbReference type="EMBL" id="SCA83723.1"/>
    </source>
</evidence>
<evidence type="ECO:0008006" key="4">
    <source>
        <dbReference type="Google" id="ProtNLM"/>
    </source>
</evidence>
<dbReference type="VEuPathDB" id="PlasmoDB:PVP01_0004610"/>
<evidence type="ECO:0000313" key="3">
    <source>
        <dbReference type="Proteomes" id="UP000196402"/>
    </source>
</evidence>
<sequence>MTKHATVENYLNYDDYHKYYSKFNPDYKLSELDEEKLTKLMNESTDDAYVKQKLKDVFKELSRHIHNHGVFYDYSPKACWYICYVLHKFVEKNFYEKYDEKLFNIFLRFLIKYKLDYSYRSDTCVNDMVYTNSTTFDEMDALYRTYDEYKKFLSTNRHINDNTCRNLKAFVHTYNGYVNSNKSDSSHFNSILENLEKNVKKTLQYYDHKCESNKYSLSNLQLYTEPKKEQPTLEAAKQLSDTSPLMSSPQDGLEPKGPNHIDTLKNQEEPPISLPRGNQMSHENQGNELRTETTQDTSIEVRAQTGQHPGTSDNHRTRSQAALAQALDQRYLGAFGLRGQPDNYRENLLSSPSALEKEDDGILGRMKGAFSTISENVDPVPLMGVSGGMGALFLLFRLELSLEEEEDAYVEFLVVSMDHSQEHSQIFKNMMLGILDMVQ</sequence>
<dbReference type="EMBL" id="FLYH01000321">
    <property type="protein sequence ID" value="SCA83723.1"/>
    <property type="molecule type" value="Genomic_DNA"/>
</dbReference>
<gene>
    <name evidence="2" type="ORF">PVT01_000095300</name>
</gene>
<name>A0A1G4EFZ6_PLAVI</name>